<name>A0A0C3G5K7_PILCF</name>
<dbReference type="InParanoid" id="A0A0C3G5K7"/>
<dbReference type="Proteomes" id="UP000054166">
    <property type="component" value="Unassembled WGS sequence"/>
</dbReference>
<dbReference type="Pfam" id="PF18759">
    <property type="entry name" value="Plavaka"/>
    <property type="match status" value="1"/>
</dbReference>
<dbReference type="AlphaFoldDB" id="A0A0C3G5K7"/>
<sequence>MAKYKCNFCGKADIPTQAGLKVHIQLSKAGCHEAMERQTNRSLSPENHTPTTRARQDNDQAPGNASNDASMDHADVSYEDFELFVPSPRHIDSPEPEPAENQHQSKRVRVEEVEDEETYLRYVKEFPTRAEELGDGKTAFEEIFEEQRVKGESPWAPFADKDEWELARWLVKNVNQRATEEFLKMPGTRNRFKPSFTSNHTFQKKINKLHTGAQWECKIIKTTGDLRDEDGELLAEENELWVRDPVECIRELMGNPAFQMWTGEWWWKTQLKLPKGAVLAPVILASDKTNLSQFGGDKQAWPVYLTLGNISKGIRRQPSSHGSVLIGYLPVMKLACFSEGARANAQYRLFHQAMRTLLWPLVSAGQDGVLMTCADSKIRRVYPILAAYVADYPEQCLIACCNENWCPKCTVWWAERGEYKKLPLRTEESVRRTLQARKDGDDPIKFDLEGLREIYSPFWADLPHTDIFLAITPDILHQLHKGVFKDHFVKWCTSLVGEQAIDNRFRVMSSHPHLRHFKKGISSISQWTGKEHKEMQKVFLGILAGIAPPRLIAAARGLLDFIYYAQYQSHTTETLRQMQEALDLFHSNKDIFIDEGIREHFNISKLHSLIHYVDSIILFGSLDGFNSEHPERLHIDYAKKGYCASNKRDYVIQMTRWLQRQEAMDLRAAYLQWLNILIESQEDLGVLDPELEEPMEDNDDGEAEYHQEVDHANSVLAELKAEEAPSFTYTIAKKSPFPNTSVACITSAYGATEFLPALQMFLDDHLPRNTLKPNQFDHFDIYNAISILLPSKPHVSDTKRLISVRATAERSNGPRKPSTPARFDTAVVIEDEEVYEEGQIAGLRVAEIRAIFKLPSQFSHFSQPLAYVHWFKPFQAWDPQLGMFKLSRSTQHHRPNVAVICANQVVQTCHLIPKFGSGDIPCHWLNSNVLNYSSDFFFNRYLDFYLFEEFSPDDTS</sequence>
<dbReference type="InterPro" id="IPR041078">
    <property type="entry name" value="Plavaka"/>
</dbReference>
<organism evidence="2 3">
    <name type="scientific">Piloderma croceum (strain F 1598)</name>
    <dbReference type="NCBI Taxonomy" id="765440"/>
    <lineage>
        <taxon>Eukaryota</taxon>
        <taxon>Fungi</taxon>
        <taxon>Dikarya</taxon>
        <taxon>Basidiomycota</taxon>
        <taxon>Agaricomycotina</taxon>
        <taxon>Agaricomycetes</taxon>
        <taxon>Agaricomycetidae</taxon>
        <taxon>Atheliales</taxon>
        <taxon>Atheliaceae</taxon>
        <taxon>Piloderma</taxon>
    </lineage>
</organism>
<dbReference type="OrthoDB" id="2418900at2759"/>
<gene>
    <name evidence="2" type="ORF">PILCRDRAFT_701</name>
</gene>
<dbReference type="EMBL" id="KN832971">
    <property type="protein sequence ID" value="KIM91540.1"/>
    <property type="molecule type" value="Genomic_DNA"/>
</dbReference>
<feature type="region of interest" description="Disordered" evidence="1">
    <location>
        <begin position="86"/>
        <end position="111"/>
    </location>
</feature>
<dbReference type="HOGENOM" id="CLU_006344_4_2_1"/>
<protein>
    <recommendedName>
        <fullName evidence="4">C2H2-type domain-containing protein</fullName>
    </recommendedName>
</protein>
<accession>A0A0C3G5K7</accession>
<evidence type="ECO:0000313" key="2">
    <source>
        <dbReference type="EMBL" id="KIM91540.1"/>
    </source>
</evidence>
<feature type="compositionally biased region" description="Polar residues" evidence="1">
    <location>
        <begin position="40"/>
        <end position="69"/>
    </location>
</feature>
<evidence type="ECO:0000256" key="1">
    <source>
        <dbReference type="SAM" id="MobiDB-lite"/>
    </source>
</evidence>
<reference evidence="3" key="2">
    <citation type="submission" date="2015-01" db="EMBL/GenBank/DDBJ databases">
        <title>Evolutionary Origins and Diversification of the Mycorrhizal Mutualists.</title>
        <authorList>
            <consortium name="DOE Joint Genome Institute"/>
            <consortium name="Mycorrhizal Genomics Consortium"/>
            <person name="Kohler A."/>
            <person name="Kuo A."/>
            <person name="Nagy L.G."/>
            <person name="Floudas D."/>
            <person name="Copeland A."/>
            <person name="Barry K.W."/>
            <person name="Cichocki N."/>
            <person name="Veneault-Fourrey C."/>
            <person name="LaButti K."/>
            <person name="Lindquist E.A."/>
            <person name="Lipzen A."/>
            <person name="Lundell T."/>
            <person name="Morin E."/>
            <person name="Murat C."/>
            <person name="Riley R."/>
            <person name="Ohm R."/>
            <person name="Sun H."/>
            <person name="Tunlid A."/>
            <person name="Henrissat B."/>
            <person name="Grigoriev I.V."/>
            <person name="Hibbett D.S."/>
            <person name="Martin F."/>
        </authorList>
    </citation>
    <scope>NUCLEOTIDE SEQUENCE [LARGE SCALE GENOMIC DNA]</scope>
    <source>
        <strain evidence="3">F 1598</strain>
    </source>
</reference>
<evidence type="ECO:0000313" key="3">
    <source>
        <dbReference type="Proteomes" id="UP000054166"/>
    </source>
</evidence>
<reference evidence="2 3" key="1">
    <citation type="submission" date="2014-04" db="EMBL/GenBank/DDBJ databases">
        <authorList>
            <consortium name="DOE Joint Genome Institute"/>
            <person name="Kuo A."/>
            <person name="Tarkka M."/>
            <person name="Buscot F."/>
            <person name="Kohler A."/>
            <person name="Nagy L.G."/>
            <person name="Floudas D."/>
            <person name="Copeland A."/>
            <person name="Barry K.W."/>
            <person name="Cichocki N."/>
            <person name="Veneault-Fourrey C."/>
            <person name="LaButti K."/>
            <person name="Lindquist E.A."/>
            <person name="Lipzen A."/>
            <person name="Lundell T."/>
            <person name="Morin E."/>
            <person name="Murat C."/>
            <person name="Sun H."/>
            <person name="Tunlid A."/>
            <person name="Henrissat B."/>
            <person name="Grigoriev I.V."/>
            <person name="Hibbett D.S."/>
            <person name="Martin F."/>
            <person name="Nordberg H.P."/>
            <person name="Cantor M.N."/>
            <person name="Hua S.X."/>
        </authorList>
    </citation>
    <scope>NUCLEOTIDE SEQUENCE [LARGE SCALE GENOMIC DNA]</scope>
    <source>
        <strain evidence="2 3">F 1598</strain>
    </source>
</reference>
<feature type="region of interest" description="Disordered" evidence="1">
    <location>
        <begin position="34"/>
        <end position="71"/>
    </location>
</feature>
<keyword evidence="3" id="KW-1185">Reference proteome</keyword>
<evidence type="ECO:0008006" key="4">
    <source>
        <dbReference type="Google" id="ProtNLM"/>
    </source>
</evidence>
<proteinExistence type="predicted"/>